<dbReference type="InterPro" id="IPR005599">
    <property type="entry name" value="GPI_mannosylTrfase"/>
</dbReference>
<evidence type="ECO:0000256" key="3">
    <source>
        <dbReference type="ARBA" id="ARBA00022502"/>
    </source>
</evidence>
<keyword evidence="7 11" id="KW-0256">Endoplasmic reticulum</keyword>
<evidence type="ECO:0000256" key="9">
    <source>
        <dbReference type="ARBA" id="ARBA00023136"/>
    </source>
</evidence>
<name>A0A8C6JKQ6_MELUD</name>
<evidence type="ECO:0000256" key="7">
    <source>
        <dbReference type="ARBA" id="ARBA00022824"/>
    </source>
</evidence>
<feature type="transmembrane region" description="Helical" evidence="11">
    <location>
        <begin position="275"/>
        <end position="292"/>
    </location>
</feature>
<keyword evidence="3" id="KW-0337">GPI-anchor biosynthesis</keyword>
<evidence type="ECO:0000256" key="10">
    <source>
        <dbReference type="ARBA" id="ARBA00038466"/>
    </source>
</evidence>
<keyword evidence="8 11" id="KW-1133">Transmembrane helix</keyword>
<feature type="transmembrane region" description="Helical" evidence="11">
    <location>
        <begin position="401"/>
        <end position="423"/>
    </location>
</feature>
<dbReference type="Ensembl" id="ENSMUNT00000016389.2">
    <property type="protein sequence ID" value="ENSMUNP00000014245.1"/>
    <property type="gene ID" value="ENSMUNG00000011080.2"/>
</dbReference>
<dbReference type="Pfam" id="PF03901">
    <property type="entry name" value="Glyco_transf_22"/>
    <property type="match status" value="1"/>
</dbReference>
<sequence>MGARELWALLAALRAGWCLLPQAGYLHPDEFFQSPEVMAGKAAGGAGAGRWSAVPQRAVAAETVPPAPLRSAVARGGDGLRVQVHGPRQPHSGGSAEKRNARARTGAGTRPFPCGKPPACPLRQGSGGSAVCGCRFCRALSKASGARNPSTPTGLPSALEKLKTSCTLLNVSRLTPVSEVQELLCIMMPLILSYIHNAELLNKIYYVSMYFISFYSFIGDILNLQVYYPWEFLSSSPCRTVVFPLMTSGITYWVIKSLQQLDICSSCINSYTLLVSPRLLFTIFSFILDYSVYRLAPSWEADRWKALVLLAGSYVTLVFYTRTFTNTLEGLLFALLMVLVSSRKPDSSLVEPTSSPLIGIVTTAGFFNRPTFLAFALMPLLYWAGFIVDSQRSIKTVINHFLKLVLCACFTAVVFITADTFYFTTVGLDNLYNIKNNSLFDVLGQLNEKMIVTPLNFLSYNLNPHNLALHGSHPRVTHFTVNGMMLFGILHVLAIGAGCKMLKQYICQLIWVKSYYHGSSGLLVHSKGKPTLLLFYFVPLAFLSLFSHQEPRFLIPLILPLVLFSTSQNRAMKWKYVIVIFNMLGALLFGCLHQGGLIPCLFHLEQLVHSPESSSHPRHYTLLFAHTYMPPRSLLNIKKRDTHIEVIDMAGSEEETLCHIVQQRANDFTCNECHVFVVIPGTIRATITKCGVSFLNETLIFPHLSMEDPPHIPFLLSRNWRSQLGLYILQLGRNQQSL</sequence>
<reference evidence="12" key="1">
    <citation type="submission" date="2020-03" db="EMBL/GenBank/DDBJ databases">
        <title>Melopsittacus undulatus (budgerigar) genome, bMelUnd1, maternal haplotype with Z.</title>
        <authorList>
            <person name="Gedman G."/>
            <person name="Mountcastle J."/>
            <person name="Haase B."/>
            <person name="Formenti G."/>
            <person name="Wright T."/>
            <person name="Apodaca J."/>
            <person name="Pelan S."/>
            <person name="Chow W."/>
            <person name="Rhie A."/>
            <person name="Howe K."/>
            <person name="Fedrigo O."/>
            <person name="Jarvis E.D."/>
        </authorList>
    </citation>
    <scope>NUCLEOTIDE SEQUENCE [LARGE SCALE GENOMIC DNA]</scope>
</reference>
<dbReference type="PANTHER" id="PTHR22760:SF3">
    <property type="entry name" value="GPI MANNOSYLTRANSFERASE 4"/>
    <property type="match status" value="1"/>
</dbReference>
<evidence type="ECO:0000313" key="12">
    <source>
        <dbReference type="Ensembl" id="ENSMUNP00000014245.1"/>
    </source>
</evidence>
<organism evidence="12 13">
    <name type="scientific">Melopsittacus undulatus</name>
    <name type="common">Budgerigar</name>
    <name type="synonym">Psittacus undulatus</name>
    <dbReference type="NCBI Taxonomy" id="13146"/>
    <lineage>
        <taxon>Eukaryota</taxon>
        <taxon>Metazoa</taxon>
        <taxon>Chordata</taxon>
        <taxon>Craniata</taxon>
        <taxon>Vertebrata</taxon>
        <taxon>Euteleostomi</taxon>
        <taxon>Archelosauria</taxon>
        <taxon>Archosauria</taxon>
        <taxon>Dinosauria</taxon>
        <taxon>Saurischia</taxon>
        <taxon>Theropoda</taxon>
        <taxon>Coelurosauria</taxon>
        <taxon>Aves</taxon>
        <taxon>Neognathae</taxon>
        <taxon>Neoaves</taxon>
        <taxon>Telluraves</taxon>
        <taxon>Australaves</taxon>
        <taxon>Psittaciformes</taxon>
        <taxon>Psittaculidae</taxon>
        <taxon>Melopsittacus</taxon>
    </lineage>
</organism>
<dbReference type="GO" id="GO:0005789">
    <property type="term" value="C:endoplasmic reticulum membrane"/>
    <property type="evidence" value="ECO:0007669"/>
    <property type="project" value="UniProtKB-SubCell"/>
</dbReference>
<evidence type="ECO:0000256" key="11">
    <source>
        <dbReference type="RuleBase" id="RU363075"/>
    </source>
</evidence>
<proteinExistence type="inferred from homology"/>
<keyword evidence="6 11" id="KW-0812">Transmembrane</keyword>
<feature type="transmembrane region" description="Helical" evidence="11">
    <location>
        <begin position="372"/>
        <end position="389"/>
    </location>
</feature>
<reference evidence="12" key="3">
    <citation type="submission" date="2025-09" db="UniProtKB">
        <authorList>
            <consortium name="Ensembl"/>
        </authorList>
    </citation>
    <scope>IDENTIFICATION</scope>
</reference>
<dbReference type="PANTHER" id="PTHR22760">
    <property type="entry name" value="GLYCOSYLTRANSFERASE"/>
    <property type="match status" value="1"/>
</dbReference>
<comment type="subcellular location">
    <subcellularLocation>
        <location evidence="1 11">Endoplasmic reticulum membrane</location>
        <topology evidence="1 11">Multi-pass membrane protein</topology>
    </subcellularLocation>
</comment>
<keyword evidence="13" id="KW-1185">Reference proteome</keyword>
<keyword evidence="4 11" id="KW-0328">Glycosyltransferase</keyword>
<feature type="transmembrane region" description="Helical" evidence="11">
    <location>
        <begin position="576"/>
        <end position="597"/>
    </location>
</feature>
<dbReference type="GO" id="GO:0006506">
    <property type="term" value="P:GPI anchor biosynthetic process"/>
    <property type="evidence" value="ECO:0007669"/>
    <property type="project" value="UniProtKB-KW"/>
</dbReference>
<dbReference type="GO" id="GO:0000026">
    <property type="term" value="F:alpha-1,2-mannosyltransferase activity"/>
    <property type="evidence" value="ECO:0007669"/>
    <property type="project" value="TreeGrafter"/>
</dbReference>
<feature type="transmembrane region" description="Helical" evidence="11">
    <location>
        <begin position="479"/>
        <end position="499"/>
    </location>
</feature>
<keyword evidence="9 11" id="KW-0472">Membrane</keyword>
<dbReference type="Proteomes" id="UP000694405">
    <property type="component" value="Chromosome 6"/>
</dbReference>
<protein>
    <recommendedName>
        <fullName evidence="11">Mannosyltransferase</fullName>
        <ecNumber evidence="11">2.4.1.-</ecNumber>
    </recommendedName>
</protein>
<reference evidence="12" key="2">
    <citation type="submission" date="2025-08" db="UniProtKB">
        <authorList>
            <consortium name="Ensembl"/>
        </authorList>
    </citation>
    <scope>IDENTIFICATION</scope>
</reference>
<comment type="similarity">
    <text evidence="10">Belongs to the glycosyltransferase 22 family. PIGZ subfamily.</text>
</comment>
<evidence type="ECO:0000256" key="6">
    <source>
        <dbReference type="ARBA" id="ARBA00022692"/>
    </source>
</evidence>
<evidence type="ECO:0000256" key="8">
    <source>
        <dbReference type="ARBA" id="ARBA00022989"/>
    </source>
</evidence>
<comment type="pathway">
    <text evidence="2">Glycolipid biosynthesis; glycosylphosphatidylinositol-anchor biosynthesis.</text>
</comment>
<feature type="transmembrane region" description="Helical" evidence="11">
    <location>
        <begin position="304"/>
        <end position="321"/>
    </location>
</feature>
<evidence type="ECO:0000313" key="13">
    <source>
        <dbReference type="Proteomes" id="UP000694405"/>
    </source>
</evidence>
<evidence type="ECO:0000256" key="5">
    <source>
        <dbReference type="ARBA" id="ARBA00022679"/>
    </source>
</evidence>
<evidence type="ECO:0000256" key="1">
    <source>
        <dbReference type="ARBA" id="ARBA00004477"/>
    </source>
</evidence>
<dbReference type="AlphaFoldDB" id="A0A8C6JKQ6"/>
<accession>A0A8C6JKQ6</accession>
<dbReference type="EC" id="2.4.1.-" evidence="11"/>
<dbReference type="OMA" id="YRICRLY"/>
<feature type="transmembrane region" description="Helical" evidence="11">
    <location>
        <begin position="204"/>
        <end position="224"/>
    </location>
</feature>
<gene>
    <name evidence="12" type="primary">LOC101879015</name>
</gene>
<keyword evidence="5" id="KW-0808">Transferase</keyword>
<evidence type="ECO:0000256" key="4">
    <source>
        <dbReference type="ARBA" id="ARBA00022676"/>
    </source>
</evidence>
<evidence type="ECO:0000256" key="2">
    <source>
        <dbReference type="ARBA" id="ARBA00004687"/>
    </source>
</evidence>